<evidence type="ECO:0000313" key="7">
    <source>
        <dbReference type="Proteomes" id="UP001597114"/>
    </source>
</evidence>
<dbReference type="SUPFAM" id="SSF50129">
    <property type="entry name" value="GroES-like"/>
    <property type="match status" value="1"/>
</dbReference>
<proteinExistence type="inferred from homology"/>
<gene>
    <name evidence="6" type="ORF">ACFSJD_16025</name>
</gene>
<dbReference type="RefSeq" id="WP_344718387.1">
    <property type="nucleotide sequence ID" value="NZ_BAAAUS010000001.1"/>
</dbReference>
<comment type="cofactor">
    <cofactor evidence="1">
        <name>Zn(2+)</name>
        <dbReference type="ChEBI" id="CHEBI:29105"/>
    </cofactor>
</comment>
<sequence>MALLGTFSPYAVVHEAMPLVTEITRGVMADRTITAAGLMTGDMLMPLMLLTRKGGRACLTSTANPRVTNVEVVLVDVIFGQKEIVGNVFGVCNPHADLPRLLSLYKRGELKLEELVTTTYALDQINKGYDDLLNGRIMRGMITF</sequence>
<dbReference type="Proteomes" id="UP001597114">
    <property type="component" value="Unassembled WGS sequence"/>
</dbReference>
<dbReference type="Gene3D" id="3.40.50.720">
    <property type="entry name" value="NAD(P)-binding Rossmann-like Domain"/>
    <property type="match status" value="1"/>
</dbReference>
<evidence type="ECO:0000256" key="3">
    <source>
        <dbReference type="ARBA" id="ARBA00022723"/>
    </source>
</evidence>
<name>A0ABW4EVW3_9PSEU</name>
<organism evidence="6 7">
    <name type="scientific">Pseudonocardia yunnanensis</name>
    <dbReference type="NCBI Taxonomy" id="58107"/>
    <lineage>
        <taxon>Bacteria</taxon>
        <taxon>Bacillati</taxon>
        <taxon>Actinomycetota</taxon>
        <taxon>Actinomycetes</taxon>
        <taxon>Pseudonocardiales</taxon>
        <taxon>Pseudonocardiaceae</taxon>
        <taxon>Pseudonocardia</taxon>
    </lineage>
</organism>
<keyword evidence="3" id="KW-0479">Metal-binding</keyword>
<evidence type="ECO:0000256" key="5">
    <source>
        <dbReference type="ARBA" id="ARBA00023002"/>
    </source>
</evidence>
<comment type="caution">
    <text evidence="6">The sequence shown here is derived from an EMBL/GenBank/DDBJ whole genome shotgun (WGS) entry which is preliminary data.</text>
</comment>
<dbReference type="Gene3D" id="3.90.180.10">
    <property type="entry name" value="Medium-chain alcohol dehydrogenases, catalytic domain"/>
    <property type="match status" value="1"/>
</dbReference>
<comment type="similarity">
    <text evidence="2">Belongs to the zinc-containing alcohol dehydrogenase family.</text>
</comment>
<keyword evidence="7" id="KW-1185">Reference proteome</keyword>
<accession>A0ABW4EVW3</accession>
<keyword evidence="4" id="KW-0862">Zinc</keyword>
<evidence type="ECO:0000313" key="6">
    <source>
        <dbReference type="EMBL" id="MFD1519003.1"/>
    </source>
</evidence>
<dbReference type="PANTHER" id="PTHR43350:SF17">
    <property type="entry name" value="NAD-DEPENDENT ALCOHOL DEHYDROGENASE"/>
    <property type="match status" value="1"/>
</dbReference>
<protein>
    <recommendedName>
        <fullName evidence="8">Alcohol dehydrogenase-like C-terminal domain-containing protein</fullName>
    </recommendedName>
</protein>
<dbReference type="EMBL" id="JBHUCO010000015">
    <property type="protein sequence ID" value="MFD1519003.1"/>
    <property type="molecule type" value="Genomic_DNA"/>
</dbReference>
<evidence type="ECO:0000256" key="2">
    <source>
        <dbReference type="ARBA" id="ARBA00008072"/>
    </source>
</evidence>
<evidence type="ECO:0000256" key="1">
    <source>
        <dbReference type="ARBA" id="ARBA00001947"/>
    </source>
</evidence>
<evidence type="ECO:0008006" key="8">
    <source>
        <dbReference type="Google" id="ProtNLM"/>
    </source>
</evidence>
<keyword evidence="5" id="KW-0560">Oxidoreductase</keyword>
<reference evidence="7" key="1">
    <citation type="journal article" date="2019" name="Int. J. Syst. Evol. Microbiol.">
        <title>The Global Catalogue of Microorganisms (GCM) 10K type strain sequencing project: providing services to taxonomists for standard genome sequencing and annotation.</title>
        <authorList>
            <consortium name="The Broad Institute Genomics Platform"/>
            <consortium name="The Broad Institute Genome Sequencing Center for Infectious Disease"/>
            <person name="Wu L."/>
            <person name="Ma J."/>
        </authorList>
    </citation>
    <scope>NUCLEOTIDE SEQUENCE [LARGE SCALE GENOMIC DNA]</scope>
    <source>
        <strain evidence="7">CCM 7043</strain>
    </source>
</reference>
<dbReference type="PANTHER" id="PTHR43350">
    <property type="entry name" value="NAD-DEPENDENT ALCOHOL DEHYDROGENASE"/>
    <property type="match status" value="1"/>
</dbReference>
<dbReference type="InterPro" id="IPR011032">
    <property type="entry name" value="GroES-like_sf"/>
</dbReference>
<evidence type="ECO:0000256" key="4">
    <source>
        <dbReference type="ARBA" id="ARBA00022833"/>
    </source>
</evidence>